<feature type="region of interest" description="Disordered" evidence="1">
    <location>
        <begin position="117"/>
        <end position="136"/>
    </location>
</feature>
<dbReference type="EMBL" id="JADAQX010000174">
    <property type="protein sequence ID" value="KAF8821486.1"/>
    <property type="molecule type" value="Genomic_DNA"/>
</dbReference>
<feature type="domain" description="Small nuclear ribonucleoprotein Prp3 C-terminal" evidence="2">
    <location>
        <begin position="166"/>
        <end position="231"/>
    </location>
</feature>
<dbReference type="InterPro" id="IPR059181">
    <property type="entry name" value="RWDD2A-B_C"/>
</dbReference>
<proteinExistence type="predicted"/>
<dbReference type="Proteomes" id="UP000823046">
    <property type="component" value="Unassembled WGS sequence"/>
</dbReference>
<protein>
    <submittedName>
        <fullName evidence="3">RWD domain-containing protein 2B</fullName>
    </submittedName>
</protein>
<evidence type="ECO:0000313" key="3">
    <source>
        <dbReference type="EMBL" id="KAF8821486.1"/>
    </source>
</evidence>
<evidence type="ECO:0000259" key="2">
    <source>
        <dbReference type="Pfam" id="PF06544"/>
    </source>
</evidence>
<dbReference type="Pfam" id="PF06544">
    <property type="entry name" value="Prp3_C"/>
    <property type="match status" value="1"/>
</dbReference>
<evidence type="ECO:0000313" key="4">
    <source>
        <dbReference type="Proteomes" id="UP000823046"/>
    </source>
</evidence>
<gene>
    <name evidence="3" type="ORF">IE077_001969</name>
</gene>
<evidence type="ECO:0000256" key="1">
    <source>
        <dbReference type="SAM" id="MobiDB-lite"/>
    </source>
</evidence>
<accession>A0ABQ7JBY9</accession>
<dbReference type="PANTHER" id="PTHR15955">
    <property type="entry name" value="RWD DOMAIN CONTAINING PROTEIN 2"/>
    <property type="match status" value="1"/>
</dbReference>
<organism evidence="3 4">
    <name type="scientific">Cardiosporidium cionae</name>
    <dbReference type="NCBI Taxonomy" id="476202"/>
    <lineage>
        <taxon>Eukaryota</taxon>
        <taxon>Sar</taxon>
        <taxon>Alveolata</taxon>
        <taxon>Apicomplexa</taxon>
        <taxon>Aconoidasida</taxon>
        <taxon>Nephromycida</taxon>
        <taxon>Cardiosporidium</taxon>
    </lineage>
</organism>
<dbReference type="CDD" id="cd24163">
    <property type="entry name" value="RWDD2_C"/>
    <property type="match status" value="1"/>
</dbReference>
<comment type="caution">
    <text evidence="3">The sequence shown here is derived from an EMBL/GenBank/DDBJ whole genome shotgun (WGS) entry which is preliminary data.</text>
</comment>
<keyword evidence="4" id="KW-1185">Reference proteome</keyword>
<dbReference type="InterPro" id="IPR017359">
    <property type="entry name" value="Phi-like"/>
</dbReference>
<reference evidence="3 4" key="1">
    <citation type="journal article" date="2020" name="bioRxiv">
        <title>Metabolic contributions of an alphaproteobacterial endosymbiont in the apicomplexan Cardiosporidium cionae.</title>
        <authorList>
            <person name="Hunter E.S."/>
            <person name="Paight C.J."/>
            <person name="Lane C.E."/>
        </authorList>
    </citation>
    <scope>NUCLEOTIDE SEQUENCE [LARGE SCALE GENOMIC DNA]</scope>
    <source>
        <strain evidence="3">ESH_2018</strain>
    </source>
</reference>
<name>A0ABQ7JBY9_9APIC</name>
<dbReference type="PANTHER" id="PTHR15955:SF8">
    <property type="entry name" value="RWD DOMAIN-CONTAINING PROTEIN 2B-RELATED"/>
    <property type="match status" value="1"/>
</dbReference>
<sequence length="318" mass="36074">MDVPSSSYTHLDRQIYDIIFLHRIYSLPGEFTMDFPACKDDIDDEQLLRMLIRDNSPDISIFHTDLPSKLENNLMDSIQSQCNSMIGEECLYQVVREAHDKALTLLAALPSQESVLNAPSSHHASSEEEEEETLSLSGLQELPSPLNFPSSTALQNTLFPILGRRLCYSHHILASGKRRCIINWAVELQLGGFSKIGYPGVIIVEGPEHGCYEYVNRLQRLRWKHFVCRGEDIQRGTADETVDSMRKLPRGFLELGPDGMGKLADACRMAGLEELFLTCMKIYRPVEEKSFSTSSHPVNEKFALKKQKKKKKNATVRR</sequence>
<dbReference type="InterPro" id="IPR010541">
    <property type="entry name" value="Prp3_C"/>
</dbReference>